<dbReference type="HOGENOM" id="CLU_696291_0_0_10"/>
<protein>
    <recommendedName>
        <fullName evidence="2">DUF4861 domain-containing protein</fullName>
    </recommendedName>
</protein>
<dbReference type="InterPro" id="IPR032342">
    <property type="entry name" value="DUF4861"/>
</dbReference>
<dbReference type="GO" id="GO:0005975">
    <property type="term" value="P:carbohydrate metabolic process"/>
    <property type="evidence" value="ECO:0007669"/>
    <property type="project" value="InterPro"/>
</dbReference>
<name>F4CA14_SPHS2</name>
<dbReference type="SUPFAM" id="SSF74650">
    <property type="entry name" value="Galactose mutarotase-like"/>
    <property type="match status" value="1"/>
</dbReference>
<gene>
    <name evidence="1" type="ordered locus">Sph21_0727</name>
</gene>
<dbReference type="Pfam" id="PF16153">
    <property type="entry name" value="DUF4861"/>
    <property type="match status" value="1"/>
</dbReference>
<dbReference type="GO" id="GO:0030246">
    <property type="term" value="F:carbohydrate binding"/>
    <property type="evidence" value="ECO:0007669"/>
    <property type="project" value="InterPro"/>
</dbReference>
<dbReference type="GO" id="GO:0003824">
    <property type="term" value="F:catalytic activity"/>
    <property type="evidence" value="ECO:0007669"/>
    <property type="project" value="InterPro"/>
</dbReference>
<evidence type="ECO:0008006" key="2">
    <source>
        <dbReference type="Google" id="ProtNLM"/>
    </source>
</evidence>
<evidence type="ECO:0000313" key="1">
    <source>
        <dbReference type="EMBL" id="ADZ77304.1"/>
    </source>
</evidence>
<sequence>MQVIQLKMDKKNKWLAFVIMMVGLLSCNNKDKVGKQLVIANTLAVDRAELASIPYREFLKVYNTHSAPKRFKLVDDKGKEYAYQLEKKGSDSIVNVLIWIAIPANSEVRLHAVSGEPAAVTAKTFARYVPERYDDFAWENDRIAFRMYGKALEGRPDDAQGLDIWAKRTEKLVVDEWYKTGDYHKDHGDGLDYYSVGMTLGAGDIAPYAADKIIYSKHYRKHEVLDNGPLRTTFRLSYEPWQVNDRVVSLTKTITLDAGSQLNRVELLYHFEGGGKLPLVAGIVLRQEEGGKIIKNLSKGIAAYWEPPHGEDGTLGIAVLGQTDLPEITENEGQLLAHFSAIADQPLVYYNGGAWDKAGKIHNANEWEQYLTSYKEKVNNPLSISIK</sequence>
<reference evidence="1" key="1">
    <citation type="submission" date="2011-03" db="EMBL/GenBank/DDBJ databases">
        <title>Complete sequence of Sphingobacterium sp. 21.</title>
        <authorList>
            <consortium name="US DOE Joint Genome Institute"/>
            <person name="Lucas S."/>
            <person name="Copeland A."/>
            <person name="Lapidus A."/>
            <person name="Cheng J.-F."/>
            <person name="Goodwin L."/>
            <person name="Pitluck S."/>
            <person name="Davenport K."/>
            <person name="Detter J.C."/>
            <person name="Han C."/>
            <person name="Tapia R."/>
            <person name="Land M."/>
            <person name="Hauser L."/>
            <person name="Kyrpides N."/>
            <person name="Ivanova N."/>
            <person name="Ovchinnikova G."/>
            <person name="Pagani I."/>
            <person name="Siebers A.K."/>
            <person name="Allgaier M."/>
            <person name="Thelen M.P."/>
            <person name="Hugenholtz P."/>
            <person name="Woyke T."/>
        </authorList>
    </citation>
    <scope>NUCLEOTIDE SEQUENCE</scope>
    <source>
        <strain evidence="1">21</strain>
    </source>
</reference>
<dbReference type="InterPro" id="IPR011013">
    <property type="entry name" value="Gal_mutarotase_sf_dom"/>
</dbReference>
<accession>F4CA14</accession>
<proteinExistence type="predicted"/>
<dbReference type="AlphaFoldDB" id="F4CA14"/>
<organism evidence="1">
    <name type="scientific">Sphingobacterium sp. (strain 21)</name>
    <dbReference type="NCBI Taxonomy" id="743722"/>
    <lineage>
        <taxon>Bacteria</taxon>
        <taxon>Pseudomonadati</taxon>
        <taxon>Bacteroidota</taxon>
        <taxon>Sphingobacteriia</taxon>
        <taxon>Sphingobacteriales</taxon>
        <taxon>Sphingobacteriaceae</taxon>
        <taxon>Sphingobacterium</taxon>
    </lineage>
</organism>
<dbReference type="EMBL" id="CP002584">
    <property type="protein sequence ID" value="ADZ77304.1"/>
    <property type="molecule type" value="Genomic_DNA"/>
</dbReference>
<dbReference type="PROSITE" id="PS51257">
    <property type="entry name" value="PROKAR_LIPOPROTEIN"/>
    <property type="match status" value="1"/>
</dbReference>
<dbReference type="PATRIC" id="fig|743722.3.peg.781"/>
<dbReference type="KEGG" id="shg:Sph21_0727"/>
<dbReference type="STRING" id="743722.Sph21_0727"/>
<dbReference type="eggNOG" id="COG4677">
    <property type="taxonomic scope" value="Bacteria"/>
</dbReference>